<evidence type="ECO:0000313" key="3">
    <source>
        <dbReference type="Proteomes" id="UP000689129"/>
    </source>
</evidence>
<dbReference type="AlphaFoldDB" id="A0A8I3AWR1"/>
<gene>
    <name evidence="2" type="ORF">HYQ45_001425</name>
</gene>
<accession>A0A8I3AWR1</accession>
<evidence type="ECO:0000313" key="2">
    <source>
        <dbReference type="EMBL" id="KAG7142148.1"/>
    </source>
</evidence>
<dbReference type="Proteomes" id="UP000689129">
    <property type="component" value="Unassembled WGS sequence"/>
</dbReference>
<proteinExistence type="predicted"/>
<feature type="region of interest" description="Disordered" evidence="1">
    <location>
        <begin position="1"/>
        <end position="80"/>
    </location>
</feature>
<reference evidence="2" key="1">
    <citation type="journal article" date="2021" name="Mol. Plant Pathol.">
        <title>A 20-kb lineage-specific genomic region tames virulence in pathogenic amphidiploid Verticillium longisporum.</title>
        <authorList>
            <person name="Harting R."/>
            <person name="Starke J."/>
            <person name="Kusch H."/>
            <person name="Poggeler S."/>
            <person name="Maurus I."/>
            <person name="Schluter R."/>
            <person name="Landesfeind M."/>
            <person name="Bulla I."/>
            <person name="Nowrousian M."/>
            <person name="de Jonge R."/>
            <person name="Stahlhut G."/>
            <person name="Hoff K.J."/>
            <person name="Asshauer K.P."/>
            <person name="Thurmer A."/>
            <person name="Stanke M."/>
            <person name="Daniel R."/>
            <person name="Morgenstern B."/>
            <person name="Thomma B.P.H.J."/>
            <person name="Kronstad J.W."/>
            <person name="Braus-Stromeyer S.A."/>
            <person name="Braus G.H."/>
        </authorList>
    </citation>
    <scope>NUCLEOTIDE SEQUENCE</scope>
    <source>
        <strain evidence="2">Vl32</strain>
    </source>
</reference>
<evidence type="ECO:0000256" key="1">
    <source>
        <dbReference type="SAM" id="MobiDB-lite"/>
    </source>
</evidence>
<name>A0A8I3AWR1_VERLO</name>
<protein>
    <submittedName>
        <fullName evidence="2">Uncharacterized protein</fullName>
    </submittedName>
</protein>
<dbReference type="EMBL" id="JAEMWZ010000021">
    <property type="protein sequence ID" value="KAG7142148.1"/>
    <property type="molecule type" value="Genomic_DNA"/>
</dbReference>
<sequence>MFVVKSTPRVPQRRAGSIGPARQIMSKVMSNKQAKGIVSSGSPPPQPGDDGTLEPSEPEHDDPYDGETCMATAHHGANRG</sequence>
<organism evidence="2 3">
    <name type="scientific">Verticillium longisporum</name>
    <name type="common">Verticillium dahliae var. longisporum</name>
    <dbReference type="NCBI Taxonomy" id="100787"/>
    <lineage>
        <taxon>Eukaryota</taxon>
        <taxon>Fungi</taxon>
        <taxon>Dikarya</taxon>
        <taxon>Ascomycota</taxon>
        <taxon>Pezizomycotina</taxon>
        <taxon>Sordariomycetes</taxon>
        <taxon>Hypocreomycetidae</taxon>
        <taxon>Glomerellales</taxon>
        <taxon>Plectosphaerellaceae</taxon>
        <taxon>Verticillium</taxon>
    </lineage>
</organism>
<comment type="caution">
    <text evidence="2">The sequence shown here is derived from an EMBL/GenBank/DDBJ whole genome shotgun (WGS) entry which is preliminary data.</text>
</comment>